<reference evidence="1" key="1">
    <citation type="journal article" date="2020" name="Nature">
        <title>Giant virus diversity and host interactions through global metagenomics.</title>
        <authorList>
            <person name="Schulz F."/>
            <person name="Roux S."/>
            <person name="Paez-Espino D."/>
            <person name="Jungbluth S."/>
            <person name="Walsh D.A."/>
            <person name="Denef V.J."/>
            <person name="McMahon K.D."/>
            <person name="Konstantinidis K.T."/>
            <person name="Eloe-Fadrosh E.A."/>
            <person name="Kyrpides N.C."/>
            <person name="Woyke T."/>
        </authorList>
    </citation>
    <scope>NUCLEOTIDE SEQUENCE</scope>
    <source>
        <strain evidence="1">GVMAG-S-ERX555961-36</strain>
    </source>
</reference>
<evidence type="ECO:0000313" key="1">
    <source>
        <dbReference type="EMBL" id="QHS83793.1"/>
    </source>
</evidence>
<name>A0A6C0AWF0_9ZZZZ</name>
<dbReference type="AlphaFoldDB" id="A0A6C0AWF0"/>
<proteinExistence type="predicted"/>
<sequence>MKKVYKYYTHLPEVLQKEIVSYGDPELYKKYKFVMNELEDVIYNLGKIKEDYCSKCLIGFIRDGYICYDRDNFEKCYSIHNSLNYIKTKEN</sequence>
<accession>A0A6C0AWF0</accession>
<dbReference type="EMBL" id="MN738764">
    <property type="protein sequence ID" value="QHS83793.1"/>
    <property type="molecule type" value="Genomic_DNA"/>
</dbReference>
<organism evidence="1">
    <name type="scientific">viral metagenome</name>
    <dbReference type="NCBI Taxonomy" id="1070528"/>
    <lineage>
        <taxon>unclassified sequences</taxon>
        <taxon>metagenomes</taxon>
        <taxon>organismal metagenomes</taxon>
    </lineage>
</organism>
<protein>
    <submittedName>
        <fullName evidence="1">Uncharacterized protein</fullName>
    </submittedName>
</protein>